<protein>
    <submittedName>
        <fullName evidence="2">Uncharacterized protein</fullName>
    </submittedName>
</protein>
<dbReference type="PATRIC" id="fig|1217656.3.peg.3014"/>
<dbReference type="RefSeq" id="WP_004821473.1">
    <property type="nucleotide sequence ID" value="NZ_KB849456.1"/>
</dbReference>
<feature type="chain" id="PRO_5004136895" evidence="1">
    <location>
        <begin position="20"/>
        <end position="235"/>
    </location>
</feature>
<reference evidence="2 3" key="1">
    <citation type="submission" date="2013-02" db="EMBL/GenBank/DDBJ databases">
        <title>The Genome Sequence of Acinetobacter guillouiae NIPH 991.</title>
        <authorList>
            <consortium name="The Broad Institute Genome Sequencing Platform"/>
            <consortium name="The Broad Institute Genome Sequencing Center for Infectious Disease"/>
            <person name="Cerqueira G."/>
            <person name="Feldgarden M."/>
            <person name="Courvalin P."/>
            <person name="Perichon B."/>
            <person name="Grillot-Courvalin C."/>
            <person name="Clermont D."/>
            <person name="Rocha E."/>
            <person name="Yoon E.-J."/>
            <person name="Nemec A."/>
            <person name="Walker B."/>
            <person name="Young S.K."/>
            <person name="Zeng Q."/>
            <person name="Gargeya S."/>
            <person name="Fitzgerald M."/>
            <person name="Haas B."/>
            <person name="Abouelleil A."/>
            <person name="Alvarado L."/>
            <person name="Arachchi H.M."/>
            <person name="Berlin A.M."/>
            <person name="Chapman S.B."/>
            <person name="Dewar J."/>
            <person name="Goldberg J."/>
            <person name="Griggs A."/>
            <person name="Gujja S."/>
            <person name="Hansen M."/>
            <person name="Howarth C."/>
            <person name="Imamovic A."/>
            <person name="Larimer J."/>
            <person name="McCowan C."/>
            <person name="Murphy C."/>
            <person name="Neiman D."/>
            <person name="Pearson M."/>
            <person name="Priest M."/>
            <person name="Roberts A."/>
            <person name="Saif S."/>
            <person name="Shea T."/>
            <person name="Sisk P."/>
            <person name="Sykes S."/>
            <person name="Wortman J."/>
            <person name="Nusbaum C."/>
            <person name="Birren B."/>
        </authorList>
    </citation>
    <scope>NUCLEOTIDE SEQUENCE [LARGE SCALE GENOMIC DNA]</scope>
    <source>
        <strain evidence="2 3">NIPH 991</strain>
    </source>
</reference>
<gene>
    <name evidence="2" type="ORF">F964_03068</name>
</gene>
<dbReference type="HOGENOM" id="CLU_102836_0_0_6"/>
<dbReference type="EMBL" id="APPJ01000012">
    <property type="protein sequence ID" value="ENV16133.1"/>
    <property type="molecule type" value="Genomic_DNA"/>
</dbReference>
<name>N8Y914_ACIGI</name>
<evidence type="ECO:0000313" key="3">
    <source>
        <dbReference type="Proteomes" id="UP000013148"/>
    </source>
</evidence>
<sequence>MKKIFIIALTTLASSFSFAENLQCEKSYEIFNKQGDKEVEILKNGSLDDVLKFYDQIEYDRKLKLKPKHQGQTFSSGEWISDAEYRKDIKLQQDLAKDGSYKNIASSFLKPKLNYISSVGEVCVVPMQSQDEIFKKPMQTEADIIFIRDIQTNEWRRFIYFGIEDKKDFNEFFPDFPKNVKLAQMLIDNKNFAESTSEFGLLMLEEMGVEITAEMKEMMKNQTEPFRVKLSANGY</sequence>
<proteinExistence type="predicted"/>
<keyword evidence="3" id="KW-1185">Reference proteome</keyword>
<dbReference type="eggNOG" id="ENOG5032A5X">
    <property type="taxonomic scope" value="Bacteria"/>
</dbReference>
<dbReference type="AlphaFoldDB" id="N8Y914"/>
<keyword evidence="1" id="KW-0732">Signal</keyword>
<dbReference type="Proteomes" id="UP000013148">
    <property type="component" value="Unassembled WGS sequence"/>
</dbReference>
<feature type="signal peptide" evidence="1">
    <location>
        <begin position="1"/>
        <end position="19"/>
    </location>
</feature>
<evidence type="ECO:0000256" key="1">
    <source>
        <dbReference type="SAM" id="SignalP"/>
    </source>
</evidence>
<comment type="caution">
    <text evidence="2">The sequence shown here is derived from an EMBL/GenBank/DDBJ whole genome shotgun (WGS) entry which is preliminary data.</text>
</comment>
<accession>N8Y914</accession>
<evidence type="ECO:0000313" key="2">
    <source>
        <dbReference type="EMBL" id="ENV16133.1"/>
    </source>
</evidence>
<organism evidence="2 3">
    <name type="scientific">Acinetobacter guillouiae NIPH 991</name>
    <dbReference type="NCBI Taxonomy" id="1217656"/>
    <lineage>
        <taxon>Bacteria</taxon>
        <taxon>Pseudomonadati</taxon>
        <taxon>Pseudomonadota</taxon>
        <taxon>Gammaproteobacteria</taxon>
        <taxon>Moraxellales</taxon>
        <taxon>Moraxellaceae</taxon>
        <taxon>Acinetobacter</taxon>
    </lineage>
</organism>